<dbReference type="SMART" id="SM00326">
    <property type="entry name" value="SH3"/>
    <property type="match status" value="1"/>
</dbReference>
<protein>
    <recommendedName>
        <fullName evidence="4">SH3 domain-containing protein</fullName>
    </recommendedName>
</protein>
<dbReference type="PROSITE" id="PS50002">
    <property type="entry name" value="SH3"/>
    <property type="match status" value="1"/>
</dbReference>
<comment type="caution">
    <text evidence="5">The sequence shown here is derived from an EMBL/GenBank/DDBJ whole genome shotgun (WGS) entry which is preliminary data.</text>
</comment>
<dbReference type="PRINTS" id="PR00452">
    <property type="entry name" value="SH3DOMAIN"/>
</dbReference>
<feature type="compositionally biased region" description="Basic and acidic residues" evidence="3">
    <location>
        <begin position="37"/>
        <end position="48"/>
    </location>
</feature>
<dbReference type="PANTHER" id="PTHR14167">
    <property type="entry name" value="SH3 DOMAIN-CONTAINING"/>
    <property type="match status" value="1"/>
</dbReference>
<dbReference type="PANTHER" id="PTHR14167:SF116">
    <property type="entry name" value="CAP, ISOFORM AC"/>
    <property type="match status" value="1"/>
</dbReference>
<keyword evidence="1 2" id="KW-0728">SH3 domain</keyword>
<dbReference type="AlphaFoldDB" id="A0A397JT22"/>
<dbReference type="GO" id="GO:0005737">
    <property type="term" value="C:cytoplasm"/>
    <property type="evidence" value="ECO:0007669"/>
    <property type="project" value="TreeGrafter"/>
</dbReference>
<feature type="compositionally biased region" description="Low complexity" evidence="3">
    <location>
        <begin position="49"/>
        <end position="61"/>
    </location>
</feature>
<evidence type="ECO:0000256" key="2">
    <source>
        <dbReference type="PROSITE-ProRule" id="PRU00192"/>
    </source>
</evidence>
<sequence>MELEGNIIQKNGQKDNVLTIIANGDNNNNSIENSESEVEKMKREKKEGNNSNSNSSNSNNSIVENTNTNFNPDNIDKDLYNKITETLFNFYNSGADDFYIGEPQKKKVRSSLKSLKSLKDDNINNINSENDKIKIRDFGFPIDDPRHWGQPYPISTESGEDEYINRKARALYDFQAENESELSFQEGDILLIQCRQCDGWLLADLGDETGLVPESYVALLGEGEEEEYDEYGDWAIE</sequence>
<gene>
    <name evidence="5" type="ORF">Glove_18g124</name>
</gene>
<evidence type="ECO:0000256" key="3">
    <source>
        <dbReference type="SAM" id="MobiDB-lite"/>
    </source>
</evidence>
<feature type="region of interest" description="Disordered" evidence="3">
    <location>
        <begin position="21"/>
        <end position="73"/>
    </location>
</feature>
<dbReference type="SUPFAM" id="SSF50044">
    <property type="entry name" value="SH3-domain"/>
    <property type="match status" value="1"/>
</dbReference>
<feature type="compositionally biased region" description="Polar residues" evidence="3">
    <location>
        <begin position="62"/>
        <end position="72"/>
    </location>
</feature>
<dbReference type="EMBL" id="PQFF01000016">
    <property type="protein sequence ID" value="RHZ89206.1"/>
    <property type="molecule type" value="Genomic_DNA"/>
</dbReference>
<feature type="domain" description="SH3" evidence="4">
    <location>
        <begin position="163"/>
        <end position="222"/>
    </location>
</feature>
<dbReference type="InterPro" id="IPR036028">
    <property type="entry name" value="SH3-like_dom_sf"/>
</dbReference>
<reference evidence="5 6" key="1">
    <citation type="submission" date="2018-08" db="EMBL/GenBank/DDBJ databases">
        <title>Genome and evolution of the arbuscular mycorrhizal fungus Diversispora epigaea (formerly Glomus versiforme) and its bacterial endosymbionts.</title>
        <authorList>
            <person name="Sun X."/>
            <person name="Fei Z."/>
            <person name="Harrison M."/>
        </authorList>
    </citation>
    <scope>NUCLEOTIDE SEQUENCE [LARGE SCALE GENOMIC DNA]</scope>
    <source>
        <strain evidence="5 6">IT104</strain>
    </source>
</reference>
<evidence type="ECO:0000313" key="5">
    <source>
        <dbReference type="EMBL" id="RHZ89206.1"/>
    </source>
</evidence>
<dbReference type="Pfam" id="PF14604">
    <property type="entry name" value="SH3_9"/>
    <property type="match status" value="1"/>
</dbReference>
<keyword evidence="6" id="KW-1185">Reference proteome</keyword>
<dbReference type="Proteomes" id="UP000266861">
    <property type="component" value="Unassembled WGS sequence"/>
</dbReference>
<dbReference type="InterPro" id="IPR001452">
    <property type="entry name" value="SH3_domain"/>
</dbReference>
<evidence type="ECO:0000256" key="1">
    <source>
        <dbReference type="ARBA" id="ARBA00022443"/>
    </source>
</evidence>
<dbReference type="Gene3D" id="2.30.30.40">
    <property type="entry name" value="SH3 Domains"/>
    <property type="match status" value="1"/>
</dbReference>
<dbReference type="InterPro" id="IPR050384">
    <property type="entry name" value="Endophilin_SH3RF"/>
</dbReference>
<evidence type="ECO:0000259" key="4">
    <source>
        <dbReference type="PROSITE" id="PS50002"/>
    </source>
</evidence>
<organism evidence="5 6">
    <name type="scientific">Diversispora epigaea</name>
    <dbReference type="NCBI Taxonomy" id="1348612"/>
    <lineage>
        <taxon>Eukaryota</taxon>
        <taxon>Fungi</taxon>
        <taxon>Fungi incertae sedis</taxon>
        <taxon>Mucoromycota</taxon>
        <taxon>Glomeromycotina</taxon>
        <taxon>Glomeromycetes</taxon>
        <taxon>Diversisporales</taxon>
        <taxon>Diversisporaceae</taxon>
        <taxon>Diversispora</taxon>
    </lineage>
</organism>
<name>A0A397JT22_9GLOM</name>
<accession>A0A397JT22</accession>
<evidence type="ECO:0000313" key="6">
    <source>
        <dbReference type="Proteomes" id="UP000266861"/>
    </source>
</evidence>
<proteinExistence type="predicted"/>
<dbReference type="OrthoDB" id="19092at2759"/>